<keyword evidence="6 7" id="KW-0051">Antiviral defense</keyword>
<dbReference type="GO" id="GO:0043571">
    <property type="term" value="P:maintenance of CRISPR repeat elements"/>
    <property type="evidence" value="ECO:0007669"/>
    <property type="project" value="UniProtKB-UniRule"/>
</dbReference>
<dbReference type="EMBL" id="PFEA01000050">
    <property type="protein sequence ID" value="PJE59635.1"/>
    <property type="molecule type" value="Genomic_DNA"/>
</dbReference>
<reference evidence="11" key="1">
    <citation type="submission" date="2017-09" db="EMBL/GenBank/DDBJ databases">
        <title>Depth-based differentiation of microbial function through sediment-hosted aquifers and enrichment of novel symbionts in the deep terrestrial subsurface.</title>
        <authorList>
            <person name="Probst A.J."/>
            <person name="Ladd B."/>
            <person name="Jarett J.K."/>
            <person name="Geller-Mcgrath D.E."/>
            <person name="Sieber C.M.K."/>
            <person name="Emerson J.B."/>
            <person name="Anantharaman K."/>
            <person name="Thomas B.C."/>
            <person name="Malmstrom R."/>
            <person name="Stieglmeier M."/>
            <person name="Klingl A."/>
            <person name="Woyke T."/>
            <person name="Ryan C.M."/>
            <person name="Banfield J.F."/>
        </authorList>
    </citation>
    <scope>NUCLEOTIDE SEQUENCE [LARGE SCALE GENOMIC DNA]</scope>
</reference>
<dbReference type="HAMAP" id="MF_01471">
    <property type="entry name" value="Cas2"/>
    <property type="match status" value="1"/>
</dbReference>
<evidence type="ECO:0000256" key="3">
    <source>
        <dbReference type="ARBA" id="ARBA00022759"/>
    </source>
</evidence>
<comment type="subunit">
    <text evidence="7">Homodimer, forms a heterotetramer with a Cas1 homodimer.</text>
</comment>
<keyword evidence="8" id="KW-0472">Membrane</keyword>
<evidence type="ECO:0000256" key="6">
    <source>
        <dbReference type="ARBA" id="ARBA00023118"/>
    </source>
</evidence>
<comment type="cofactor">
    <cofactor evidence="7">
        <name>Mg(2+)</name>
        <dbReference type="ChEBI" id="CHEBI:18420"/>
    </cofactor>
</comment>
<keyword evidence="8" id="KW-0812">Transmembrane</keyword>
<comment type="similarity">
    <text evidence="7">Belongs to the CRISPR-associated endoribonuclease Cas2 protein family.</text>
</comment>
<dbReference type="InterPro" id="IPR021127">
    <property type="entry name" value="CRISPR_associated_Cas2"/>
</dbReference>
<accession>A0A2M8KI91</accession>
<comment type="function">
    <text evidence="7">CRISPR (clustered regularly interspaced short palindromic repeat), is an adaptive immune system that provides protection against mobile genetic elements (viruses, transposable elements and conjugative plasmids). CRISPR clusters contain sequences complementary to antecedent mobile elements and target invading nucleic acids. CRISPR clusters are transcribed and processed into CRISPR RNA (crRNA). Functions as a ssRNA-specific endoribonuclease. Involved in the integration of spacer DNA into the CRISPR cassette.</text>
</comment>
<protein>
    <recommendedName>
        <fullName evidence="7">CRISPR-associated endoribonuclease Cas2</fullName>
        <ecNumber evidence="7">3.1.-.-</ecNumber>
    </recommendedName>
</protein>
<evidence type="ECO:0000256" key="2">
    <source>
        <dbReference type="ARBA" id="ARBA00022723"/>
    </source>
</evidence>
<keyword evidence="3 7" id="KW-0255">Endonuclease</keyword>
<organism evidence="10 11">
    <name type="scientific">Candidatus Portnoybacteria bacterium CG10_big_fil_rev_8_21_14_0_10_44_7</name>
    <dbReference type="NCBI Taxonomy" id="1974816"/>
    <lineage>
        <taxon>Bacteria</taxon>
        <taxon>Candidatus Portnoyibacteriota</taxon>
    </lineage>
</organism>
<proteinExistence type="inferred from homology"/>
<evidence type="ECO:0000256" key="7">
    <source>
        <dbReference type="HAMAP-Rule" id="MF_01471"/>
    </source>
</evidence>
<evidence type="ECO:0000313" key="10">
    <source>
        <dbReference type="EMBL" id="PJE59635.1"/>
    </source>
</evidence>
<evidence type="ECO:0000256" key="5">
    <source>
        <dbReference type="ARBA" id="ARBA00022842"/>
    </source>
</evidence>
<evidence type="ECO:0000256" key="1">
    <source>
        <dbReference type="ARBA" id="ARBA00022722"/>
    </source>
</evidence>
<feature type="domain" description="Transcriptional repressor PaaX-like central Cas2-like" evidence="9">
    <location>
        <begin position="160"/>
        <end position="230"/>
    </location>
</feature>
<evidence type="ECO:0000259" key="9">
    <source>
        <dbReference type="Pfam" id="PF20803"/>
    </source>
</evidence>
<dbReference type="GO" id="GO:0004521">
    <property type="term" value="F:RNA endonuclease activity"/>
    <property type="evidence" value="ECO:0007669"/>
    <property type="project" value="InterPro"/>
</dbReference>
<dbReference type="Pfam" id="PF20803">
    <property type="entry name" value="PaaX_M"/>
    <property type="match status" value="1"/>
</dbReference>
<feature type="binding site" evidence="7">
    <location>
        <position position="172"/>
    </location>
    <ligand>
        <name>Mg(2+)</name>
        <dbReference type="ChEBI" id="CHEBI:18420"/>
        <note>catalytic</note>
    </ligand>
</feature>
<dbReference type="AlphaFoldDB" id="A0A2M8KI91"/>
<dbReference type="Proteomes" id="UP000231086">
    <property type="component" value="Unassembled WGS sequence"/>
</dbReference>
<dbReference type="SUPFAM" id="SSF143430">
    <property type="entry name" value="TTP0101/SSO1404-like"/>
    <property type="match status" value="1"/>
</dbReference>
<dbReference type="GO" id="GO:0046872">
    <property type="term" value="F:metal ion binding"/>
    <property type="evidence" value="ECO:0007669"/>
    <property type="project" value="UniProtKB-UniRule"/>
</dbReference>
<dbReference type="GO" id="GO:0051607">
    <property type="term" value="P:defense response to virus"/>
    <property type="evidence" value="ECO:0007669"/>
    <property type="project" value="UniProtKB-UniRule"/>
</dbReference>
<keyword evidence="4 7" id="KW-0378">Hydrolase</keyword>
<gene>
    <name evidence="7" type="primary">cas2</name>
    <name evidence="10" type="ORF">COU85_02630</name>
</gene>
<evidence type="ECO:0000256" key="8">
    <source>
        <dbReference type="SAM" id="Phobius"/>
    </source>
</evidence>
<evidence type="ECO:0000256" key="4">
    <source>
        <dbReference type="ARBA" id="ARBA00022801"/>
    </source>
</evidence>
<keyword evidence="2 7" id="KW-0479">Metal-binding</keyword>
<keyword evidence="1 7" id="KW-0540">Nuclease</keyword>
<dbReference type="Gene3D" id="3.30.70.2650">
    <property type="match status" value="1"/>
</dbReference>
<dbReference type="GO" id="GO:0016787">
    <property type="term" value="F:hydrolase activity"/>
    <property type="evidence" value="ECO:0007669"/>
    <property type="project" value="UniProtKB-KW"/>
</dbReference>
<feature type="transmembrane region" description="Helical" evidence="8">
    <location>
        <begin position="70"/>
        <end position="91"/>
    </location>
</feature>
<keyword evidence="8" id="KW-1133">Transmembrane helix</keyword>
<comment type="caution">
    <text evidence="10">The sequence shown here is derived from an EMBL/GenBank/DDBJ whole genome shotgun (WGS) entry which is preliminary data.</text>
</comment>
<keyword evidence="5 7" id="KW-0460">Magnesium</keyword>
<name>A0A2M8KI91_9BACT</name>
<evidence type="ECO:0000313" key="11">
    <source>
        <dbReference type="Proteomes" id="UP000231086"/>
    </source>
</evidence>
<dbReference type="EC" id="3.1.-.-" evidence="7"/>
<dbReference type="InterPro" id="IPR048846">
    <property type="entry name" value="PaaX-like_central"/>
</dbReference>
<sequence length="244" mass="29058">MDKTAYLWEKHQKLNSKNKIMPKRKAKKTPKEVQDQVNLEDILERRGLLTKESLWSNLLENKQIQQTTKVVLCILAVAAATGIAAMAPNIFSVIKIKKYKFRDFAKSDVKKFKNTFYQLRKRDLVDFTRTKKGREARLTKKGRQQVLKILFENYKIQPQQKWDGLWRVVIFDIPNEKTAFRDMLRQRLDRMGFFQLQKSVFISPYQCKNEIDILCEVYNLWDFINYLEVLYIDNEGDLRSFFGL</sequence>